<proteinExistence type="predicted"/>
<evidence type="ECO:0000259" key="2">
    <source>
        <dbReference type="Pfam" id="PF00857"/>
    </source>
</evidence>
<dbReference type="AlphaFoldDB" id="A0A679IW84"/>
<feature type="domain" description="Isochorismatase-like" evidence="2">
    <location>
        <begin position="4"/>
        <end position="147"/>
    </location>
</feature>
<dbReference type="EMBL" id="LR743507">
    <property type="protein sequence ID" value="CAA2104005.1"/>
    <property type="molecule type" value="Genomic_DNA"/>
</dbReference>
<dbReference type="SUPFAM" id="SSF52499">
    <property type="entry name" value="Isochorismatase-like hydrolases"/>
    <property type="match status" value="1"/>
</dbReference>
<keyword evidence="1 3" id="KW-0378">Hydrolase</keyword>
<dbReference type="RefSeq" id="WP_339090184.1">
    <property type="nucleotide sequence ID" value="NZ_LR743507.1"/>
</dbReference>
<dbReference type="Gene3D" id="3.40.50.850">
    <property type="entry name" value="Isochorismatase-like"/>
    <property type="match status" value="1"/>
</dbReference>
<gene>
    <name evidence="3" type="primary">sttH</name>
    <name evidence="3" type="ORF">VVAX_02547</name>
</gene>
<dbReference type="InterPro" id="IPR000868">
    <property type="entry name" value="Isochorismatase-like_dom"/>
</dbReference>
<dbReference type="CDD" id="cd01014">
    <property type="entry name" value="nicotinamidase_related"/>
    <property type="match status" value="1"/>
</dbReference>
<evidence type="ECO:0000313" key="3">
    <source>
        <dbReference type="EMBL" id="CAA2104005.1"/>
    </source>
</evidence>
<protein>
    <submittedName>
        <fullName evidence="3">Streptothricin hydrolase</fullName>
        <ecNumber evidence="3">3.5.2.19</ecNumber>
    </submittedName>
</protein>
<dbReference type="EC" id="3.5.2.19" evidence="3"/>
<dbReference type="PANTHER" id="PTHR43540">
    <property type="entry name" value="PEROXYUREIDOACRYLATE/UREIDOACRYLATE AMIDOHYDROLASE-RELATED"/>
    <property type="match status" value="1"/>
</dbReference>
<dbReference type="InterPro" id="IPR050272">
    <property type="entry name" value="Isochorismatase-like_hydrls"/>
</dbReference>
<organism evidence="3">
    <name type="scientific">Variovorax paradoxus</name>
    <dbReference type="NCBI Taxonomy" id="34073"/>
    <lineage>
        <taxon>Bacteria</taxon>
        <taxon>Pseudomonadati</taxon>
        <taxon>Pseudomonadota</taxon>
        <taxon>Betaproteobacteria</taxon>
        <taxon>Burkholderiales</taxon>
        <taxon>Comamonadaceae</taxon>
        <taxon>Variovorax</taxon>
    </lineage>
</organism>
<dbReference type="GO" id="GO:0016787">
    <property type="term" value="F:hydrolase activity"/>
    <property type="evidence" value="ECO:0007669"/>
    <property type="project" value="UniProtKB-KW"/>
</dbReference>
<name>A0A679IW84_VARPD</name>
<accession>A0A679IW84</accession>
<sequence>MTRTAVLVIDVQRGLCDDPPRPHEAGAVMQRINALTARARAAGVPVAFIQHENAVDLEFDSERWQLAGALNTEVRDAKIRKTTPDSFLRTPLEAWLMEHGARRVVVCGYSSEFCVDTTVRRAAALGYEVVLAADAHTSHDKPHATGAQIRAHHNATLADITSFGVPIRAEPSADIALAG</sequence>
<dbReference type="Pfam" id="PF00857">
    <property type="entry name" value="Isochorismatase"/>
    <property type="match status" value="1"/>
</dbReference>
<dbReference type="PANTHER" id="PTHR43540:SF6">
    <property type="entry name" value="ISOCHORISMATASE-LIKE DOMAIN-CONTAINING PROTEIN"/>
    <property type="match status" value="1"/>
</dbReference>
<evidence type="ECO:0000256" key="1">
    <source>
        <dbReference type="ARBA" id="ARBA00022801"/>
    </source>
</evidence>
<dbReference type="InterPro" id="IPR036380">
    <property type="entry name" value="Isochorismatase-like_sf"/>
</dbReference>
<reference evidence="3" key="1">
    <citation type="submission" date="2019-12" db="EMBL/GenBank/DDBJ databases">
        <authorList>
            <person name="Cremers G."/>
        </authorList>
    </citation>
    <scope>NUCLEOTIDE SEQUENCE</scope>
    <source>
        <strain evidence="3">Vvax</strain>
    </source>
</reference>